<reference evidence="1" key="1">
    <citation type="submission" date="2018-05" db="EMBL/GenBank/DDBJ databases">
        <authorList>
            <person name="Lanie J.A."/>
            <person name="Ng W.-L."/>
            <person name="Kazmierczak K.M."/>
            <person name="Andrzejewski T.M."/>
            <person name="Davidsen T.M."/>
            <person name="Wayne K.J."/>
            <person name="Tettelin H."/>
            <person name="Glass J.I."/>
            <person name="Rusch D."/>
            <person name="Podicherti R."/>
            <person name="Tsui H.-C.T."/>
            <person name="Winkler M.E."/>
        </authorList>
    </citation>
    <scope>NUCLEOTIDE SEQUENCE</scope>
</reference>
<accession>A0A382KPP8</accession>
<sequence length="188" mass="21546">MTPRLRILSIGLALSLTYAIYDYIDRNSNKKPVIEKKKFVKKRPKSARVSLTRAENLKRRGQERSDKKDKKDKIIPQEDFLPISDDISMLEGWSRNPFVEVYKPPSISQKITDQTTTDQTIVEEPVFTTLDGLNIETAVRMGDKAYVTINGQTFSEGDLINNILIERIENQKITFRVGKTRIIKDVGT</sequence>
<protein>
    <submittedName>
        <fullName evidence="1">Uncharacterized protein</fullName>
    </submittedName>
</protein>
<evidence type="ECO:0000313" key="1">
    <source>
        <dbReference type="EMBL" id="SVC26528.1"/>
    </source>
</evidence>
<gene>
    <name evidence="1" type="ORF">METZ01_LOCUS279382</name>
</gene>
<organism evidence="1">
    <name type="scientific">marine metagenome</name>
    <dbReference type="NCBI Taxonomy" id="408172"/>
    <lineage>
        <taxon>unclassified sequences</taxon>
        <taxon>metagenomes</taxon>
        <taxon>ecological metagenomes</taxon>
    </lineage>
</organism>
<name>A0A382KPP8_9ZZZZ</name>
<dbReference type="AlphaFoldDB" id="A0A382KPP8"/>
<proteinExistence type="predicted"/>
<dbReference type="EMBL" id="UINC01082085">
    <property type="protein sequence ID" value="SVC26528.1"/>
    <property type="molecule type" value="Genomic_DNA"/>
</dbReference>